<dbReference type="AlphaFoldDB" id="A0A941IKQ3"/>
<protein>
    <submittedName>
        <fullName evidence="1">MarR family transcriptional regulator</fullName>
    </submittedName>
</protein>
<dbReference type="Gene3D" id="1.10.10.10">
    <property type="entry name" value="Winged helix-like DNA-binding domain superfamily/Winged helix DNA-binding domain"/>
    <property type="match status" value="1"/>
</dbReference>
<accession>A0A941IKQ3</accession>
<dbReference type="SUPFAM" id="SSF46785">
    <property type="entry name" value="Winged helix' DNA-binding domain"/>
    <property type="match status" value="1"/>
</dbReference>
<dbReference type="EMBL" id="JAGSOH010000053">
    <property type="protein sequence ID" value="MBR7828328.1"/>
    <property type="molecule type" value="Genomic_DNA"/>
</dbReference>
<dbReference type="Proteomes" id="UP000676325">
    <property type="component" value="Unassembled WGS sequence"/>
</dbReference>
<proteinExistence type="predicted"/>
<feature type="non-terminal residue" evidence="1">
    <location>
        <position position="1"/>
    </location>
</feature>
<dbReference type="InterPro" id="IPR036388">
    <property type="entry name" value="WH-like_DNA-bd_sf"/>
</dbReference>
<evidence type="ECO:0000313" key="2">
    <source>
        <dbReference type="Proteomes" id="UP000676325"/>
    </source>
</evidence>
<sequence>PDPADRRRVLVHAAERGLELHGRVASAVSEVQSTALRDLGDKTELATMLERLADAFDRSALRA</sequence>
<evidence type="ECO:0000313" key="1">
    <source>
        <dbReference type="EMBL" id="MBR7828328.1"/>
    </source>
</evidence>
<reference evidence="1" key="1">
    <citation type="submission" date="2021-04" db="EMBL/GenBank/DDBJ databases">
        <title>Genome based classification of Actinospica acidithermotolerans sp. nov., an actinobacterium isolated from an Indonesian hot spring.</title>
        <authorList>
            <person name="Kusuma A.B."/>
            <person name="Putra K.E."/>
            <person name="Nafisah S."/>
            <person name="Loh J."/>
            <person name="Nouioui I."/>
            <person name="Goodfellow M."/>
        </authorList>
    </citation>
    <scope>NUCLEOTIDE SEQUENCE</scope>
    <source>
        <strain evidence="1">MGRD01-02</strain>
    </source>
</reference>
<keyword evidence="2" id="KW-1185">Reference proteome</keyword>
<organism evidence="1 2">
    <name type="scientific">Actinospica acidithermotolerans</name>
    <dbReference type="NCBI Taxonomy" id="2828514"/>
    <lineage>
        <taxon>Bacteria</taxon>
        <taxon>Bacillati</taxon>
        <taxon>Actinomycetota</taxon>
        <taxon>Actinomycetes</taxon>
        <taxon>Catenulisporales</taxon>
        <taxon>Actinospicaceae</taxon>
        <taxon>Actinospica</taxon>
    </lineage>
</organism>
<dbReference type="InterPro" id="IPR036390">
    <property type="entry name" value="WH_DNA-bd_sf"/>
</dbReference>
<comment type="caution">
    <text evidence="1">The sequence shown here is derived from an EMBL/GenBank/DDBJ whole genome shotgun (WGS) entry which is preliminary data.</text>
</comment>
<gene>
    <name evidence="1" type="ORF">KDK95_18600</name>
</gene>
<name>A0A941IKQ3_9ACTN</name>